<dbReference type="InterPro" id="IPR032347">
    <property type="entry name" value="DUF4864"/>
</dbReference>
<gene>
    <name evidence="2" type="ORF">J1C48_10120</name>
</gene>
<dbReference type="SUPFAM" id="SSF54427">
    <property type="entry name" value="NTF2-like"/>
    <property type="match status" value="1"/>
</dbReference>
<feature type="chain" id="PRO_5037578072" evidence="1">
    <location>
        <begin position="24"/>
        <end position="138"/>
    </location>
</feature>
<evidence type="ECO:0000256" key="1">
    <source>
        <dbReference type="SAM" id="SignalP"/>
    </source>
</evidence>
<dbReference type="RefSeq" id="WP_207257718.1">
    <property type="nucleotide sequence ID" value="NZ_JAFMPP010000007.1"/>
</dbReference>
<evidence type="ECO:0000313" key="2">
    <source>
        <dbReference type="EMBL" id="MBO0662932.1"/>
    </source>
</evidence>
<dbReference type="AlphaFoldDB" id="A0A939JWD5"/>
<keyword evidence="3" id="KW-1185">Reference proteome</keyword>
<evidence type="ECO:0000313" key="3">
    <source>
        <dbReference type="Proteomes" id="UP000664122"/>
    </source>
</evidence>
<keyword evidence="1" id="KW-0732">Signal</keyword>
<dbReference type="Pfam" id="PF16156">
    <property type="entry name" value="DUF4864"/>
    <property type="match status" value="1"/>
</dbReference>
<name>A0A939JWD5_9HYPH</name>
<dbReference type="Proteomes" id="UP000664122">
    <property type="component" value="Unassembled WGS sequence"/>
</dbReference>
<protein>
    <submittedName>
        <fullName evidence="2">DUF4864 domain-containing protein</fullName>
    </submittedName>
</protein>
<accession>A0A939JWD5</accession>
<proteinExistence type="predicted"/>
<dbReference type="InterPro" id="IPR032710">
    <property type="entry name" value="NTF2-like_dom_sf"/>
</dbReference>
<sequence length="138" mass="14574">MKAASILILCAALFAATPLAARADDASDIQATIRAQLQAFNAGDGATAYSYAAPNIKALFPSPDIFMTMVKSGYAPVYHSHNAVFGALTPEGDGFRQEVRLTGDQGHSWIASYTLARQSDGSMKITSCTLRKGDDVAV</sequence>
<feature type="signal peptide" evidence="1">
    <location>
        <begin position="1"/>
        <end position="23"/>
    </location>
</feature>
<comment type="caution">
    <text evidence="2">The sequence shown here is derived from an EMBL/GenBank/DDBJ whole genome shotgun (WGS) entry which is preliminary data.</text>
</comment>
<dbReference type="EMBL" id="JAFMPP010000007">
    <property type="protein sequence ID" value="MBO0662932.1"/>
    <property type="molecule type" value="Genomic_DNA"/>
</dbReference>
<reference evidence="2" key="1">
    <citation type="submission" date="2021-03" db="EMBL/GenBank/DDBJ databases">
        <title>Whole genome sequence of Jiella sp. CQZ9-1.</title>
        <authorList>
            <person name="Tuo L."/>
        </authorList>
    </citation>
    <scope>NUCLEOTIDE SEQUENCE</scope>
    <source>
        <strain evidence="2">CQZ9-1</strain>
    </source>
</reference>
<organism evidence="2 3">
    <name type="scientific">Jiella flava</name>
    <dbReference type="NCBI Taxonomy" id="2816857"/>
    <lineage>
        <taxon>Bacteria</taxon>
        <taxon>Pseudomonadati</taxon>
        <taxon>Pseudomonadota</taxon>
        <taxon>Alphaproteobacteria</taxon>
        <taxon>Hyphomicrobiales</taxon>
        <taxon>Aurantimonadaceae</taxon>
        <taxon>Jiella</taxon>
    </lineage>
</organism>